<sequence length="118" mass="14168">MHKKNIRQARSACEADGVIHQMLHNKEMTMAGAARWQLRRHSRNYWRNTKLKPWSMAKILRPNRRARSQRPSSNCGYLRFGTTTRVVYSTLVLRPTCQVELTHHYRHRQCDAQIWRIR</sequence>
<evidence type="ECO:0000313" key="1">
    <source>
        <dbReference type="EMBL" id="KAL0418936.1"/>
    </source>
</evidence>
<organism evidence="1">
    <name type="scientific">Sesamum radiatum</name>
    <name type="common">Black benniseed</name>
    <dbReference type="NCBI Taxonomy" id="300843"/>
    <lineage>
        <taxon>Eukaryota</taxon>
        <taxon>Viridiplantae</taxon>
        <taxon>Streptophyta</taxon>
        <taxon>Embryophyta</taxon>
        <taxon>Tracheophyta</taxon>
        <taxon>Spermatophyta</taxon>
        <taxon>Magnoliopsida</taxon>
        <taxon>eudicotyledons</taxon>
        <taxon>Gunneridae</taxon>
        <taxon>Pentapetalae</taxon>
        <taxon>asterids</taxon>
        <taxon>lamiids</taxon>
        <taxon>Lamiales</taxon>
        <taxon>Pedaliaceae</taxon>
        <taxon>Sesamum</taxon>
    </lineage>
</organism>
<reference evidence="1" key="1">
    <citation type="submission" date="2020-06" db="EMBL/GenBank/DDBJ databases">
        <authorList>
            <person name="Li T."/>
            <person name="Hu X."/>
            <person name="Zhang T."/>
            <person name="Song X."/>
            <person name="Zhang H."/>
            <person name="Dai N."/>
            <person name="Sheng W."/>
            <person name="Hou X."/>
            <person name="Wei L."/>
        </authorList>
    </citation>
    <scope>NUCLEOTIDE SEQUENCE</scope>
    <source>
        <strain evidence="1">G02</strain>
        <tissue evidence="1">Leaf</tissue>
    </source>
</reference>
<proteinExistence type="predicted"/>
<accession>A0AAW2USD6</accession>
<dbReference type="AlphaFoldDB" id="A0AAW2USD6"/>
<gene>
    <name evidence="1" type="ORF">Sradi_1307100</name>
</gene>
<reference evidence="1" key="2">
    <citation type="journal article" date="2024" name="Plant">
        <title>Genomic evolution and insights into agronomic trait innovations of Sesamum species.</title>
        <authorList>
            <person name="Miao H."/>
            <person name="Wang L."/>
            <person name="Qu L."/>
            <person name="Liu H."/>
            <person name="Sun Y."/>
            <person name="Le M."/>
            <person name="Wang Q."/>
            <person name="Wei S."/>
            <person name="Zheng Y."/>
            <person name="Lin W."/>
            <person name="Duan Y."/>
            <person name="Cao H."/>
            <person name="Xiong S."/>
            <person name="Wang X."/>
            <person name="Wei L."/>
            <person name="Li C."/>
            <person name="Ma Q."/>
            <person name="Ju M."/>
            <person name="Zhao R."/>
            <person name="Li G."/>
            <person name="Mu C."/>
            <person name="Tian Q."/>
            <person name="Mei H."/>
            <person name="Zhang T."/>
            <person name="Gao T."/>
            <person name="Zhang H."/>
        </authorList>
    </citation>
    <scope>NUCLEOTIDE SEQUENCE</scope>
    <source>
        <strain evidence="1">G02</strain>
    </source>
</reference>
<protein>
    <submittedName>
        <fullName evidence="1">Uncharacterized protein</fullName>
    </submittedName>
</protein>
<comment type="caution">
    <text evidence="1">The sequence shown here is derived from an EMBL/GenBank/DDBJ whole genome shotgun (WGS) entry which is preliminary data.</text>
</comment>
<name>A0AAW2USD6_SESRA</name>
<dbReference type="EMBL" id="JACGWJ010000005">
    <property type="protein sequence ID" value="KAL0418936.1"/>
    <property type="molecule type" value="Genomic_DNA"/>
</dbReference>